<feature type="domain" description="LSM-interacting" evidence="8">
    <location>
        <begin position="753"/>
        <end position="766"/>
    </location>
</feature>
<reference evidence="10" key="1">
    <citation type="submission" date="2021-06" db="EMBL/GenBank/DDBJ databases">
        <authorList>
            <consortium name="DOE Joint Genome Institute"/>
            <person name="Mondo S.J."/>
            <person name="Amses K.R."/>
            <person name="Simmons D.R."/>
            <person name="Longcore J.E."/>
            <person name="Seto K."/>
            <person name="Alves G.H."/>
            <person name="Bonds A.E."/>
            <person name="Quandt C.A."/>
            <person name="Davis W.J."/>
            <person name="Chang Y."/>
            <person name="Letcher P.M."/>
            <person name="Powell M.J."/>
            <person name="Kuo A."/>
            <person name="Labutti K."/>
            <person name="Pangilinan J."/>
            <person name="Andreopoulos W."/>
            <person name="Tritt A."/>
            <person name="Riley R."/>
            <person name="Hundley H."/>
            <person name="Johnson J."/>
            <person name="Lipzen A."/>
            <person name="Barry K."/>
            <person name="Berbee M.L."/>
            <person name="Buchler N.E."/>
            <person name="Grigoriev I.V."/>
            <person name="Spatafora J.W."/>
            <person name="Stajich J.E."/>
            <person name="James T.Y."/>
        </authorList>
    </citation>
    <scope>NUCLEOTIDE SEQUENCE</scope>
    <source>
        <strain evidence="10">AG</strain>
    </source>
</reference>
<dbReference type="GO" id="GO:0005634">
    <property type="term" value="C:nucleus"/>
    <property type="evidence" value="ECO:0007669"/>
    <property type="project" value="UniProtKB-SubCell"/>
</dbReference>
<dbReference type="InterPro" id="IPR011990">
    <property type="entry name" value="TPR-like_helical_dom_sf"/>
</dbReference>
<dbReference type="SUPFAM" id="SSF48452">
    <property type="entry name" value="TPR-like"/>
    <property type="match status" value="1"/>
</dbReference>
<feature type="compositionally biased region" description="Basic and acidic residues" evidence="7">
    <location>
        <begin position="591"/>
        <end position="600"/>
    </location>
</feature>
<keyword evidence="6" id="KW-0539">Nucleus</keyword>
<keyword evidence="4" id="KW-0694">RNA-binding</keyword>
<feature type="compositionally biased region" description="Basic and acidic residues" evidence="7">
    <location>
        <begin position="612"/>
        <end position="622"/>
    </location>
</feature>
<evidence type="ECO:0000256" key="1">
    <source>
        <dbReference type="ARBA" id="ARBA00004123"/>
    </source>
</evidence>
<dbReference type="GO" id="GO:0003723">
    <property type="term" value="F:RNA binding"/>
    <property type="evidence" value="ECO:0007669"/>
    <property type="project" value="UniProtKB-KW"/>
</dbReference>
<dbReference type="InterPro" id="IPR003107">
    <property type="entry name" value="HAT"/>
</dbReference>
<evidence type="ECO:0000256" key="5">
    <source>
        <dbReference type="ARBA" id="ARBA00023187"/>
    </source>
</evidence>
<feature type="compositionally biased region" description="Basic and acidic residues" evidence="7">
    <location>
        <begin position="665"/>
        <end position="682"/>
    </location>
</feature>
<dbReference type="Proteomes" id="UP001206595">
    <property type="component" value="Unassembled WGS sequence"/>
</dbReference>
<protein>
    <recommendedName>
        <fullName evidence="12">Squamous cell carcinoma antigen recognized by T-cells 3</fullName>
    </recommendedName>
</protein>
<organism evidence="10 11">
    <name type="scientific">Umbelopsis ramanniana AG</name>
    <dbReference type="NCBI Taxonomy" id="1314678"/>
    <lineage>
        <taxon>Eukaryota</taxon>
        <taxon>Fungi</taxon>
        <taxon>Fungi incertae sedis</taxon>
        <taxon>Mucoromycota</taxon>
        <taxon>Mucoromycotina</taxon>
        <taxon>Umbelopsidomycetes</taxon>
        <taxon>Umbelopsidales</taxon>
        <taxon>Umbelopsidaceae</taxon>
        <taxon>Umbelopsis</taxon>
    </lineage>
</organism>
<evidence type="ECO:0008006" key="12">
    <source>
        <dbReference type="Google" id="ProtNLM"/>
    </source>
</evidence>
<sequence length="767" mass="88444">MQSTDEIDHAQEPTIAEQIETVQLENADQPMDAESDAANEQLALLQAIPELMDKLAQQPWQYEAHVQLIQALRKVDMAEELEATRQRMHEIYPLTEAMWLEWIQDVKAISHDPENRERIKTLYLEAAEDYLSIPIWKSYVDYVISNYKADTGITADDEGHKEKTGDMSKEDLETLTLDTRTDLLTAINATRYHIVQSHEIWNAYMAFELELLDLDPSKDNVERVRSLYLDRLQTIHMAWDQTFEGFSTFISAHDNANYEEIMVLTTKKCARTKEAVGERELMESELVLKKNDLITFFEYIKKEERAKSSVPLMQGLYERAVALHCTDAGLWEDYLLFQMQQDETELDKTISVAERAIRNCPWSGDLWSLYAGVFEQFQASNEQVLAVFQRALTNDLLLASYDDLIKTLLAKCDFERRQIDWSSDNLAEDSKQLLQCIKDAGIFVAGVFPKTNDPYYRLEQYEIFVETKVGNGVKARAVWEKVIKLHLSEVDAWIKFIDNEMVRGNNVHYCQQQFRRAFTKELDYPEKLMEAWTRFEHEYGTASSYRDARTTMRRKTKLASIQWQQYQETEHVEQQQVEAGYSATYESNEELTAKQVERRQKERARKLRGKIKAKETRRKEQGQQEVDDDNQPSKTEDDEAKATESLKRRRSSDQASDAVQAHKQPKVEHDASHETEDAETSKDPSQAQENDQTKPTARLIPPSMLRRGGAARRGGQGRAKAGPAKRLAVPKKTDHNAAASDAPSTNEQSAPTEKKSNDDFRAMFLKK</sequence>
<keyword evidence="2" id="KW-0507">mRNA processing</keyword>
<reference evidence="10" key="2">
    <citation type="journal article" date="2022" name="Proc. Natl. Acad. Sci. U.S.A.">
        <title>Diploid-dominant life cycles characterize the early evolution of Fungi.</title>
        <authorList>
            <person name="Amses K.R."/>
            <person name="Simmons D.R."/>
            <person name="Longcore J.E."/>
            <person name="Mondo S.J."/>
            <person name="Seto K."/>
            <person name="Jeronimo G.H."/>
            <person name="Bonds A.E."/>
            <person name="Quandt C.A."/>
            <person name="Davis W.J."/>
            <person name="Chang Y."/>
            <person name="Federici B.A."/>
            <person name="Kuo A."/>
            <person name="LaButti K."/>
            <person name="Pangilinan J."/>
            <person name="Andreopoulos W."/>
            <person name="Tritt A."/>
            <person name="Riley R."/>
            <person name="Hundley H."/>
            <person name="Johnson J."/>
            <person name="Lipzen A."/>
            <person name="Barry K."/>
            <person name="Lang B.F."/>
            <person name="Cuomo C.A."/>
            <person name="Buchler N.E."/>
            <person name="Grigoriev I.V."/>
            <person name="Spatafora J.W."/>
            <person name="Stajich J.E."/>
            <person name="James T.Y."/>
        </authorList>
    </citation>
    <scope>NUCLEOTIDE SEQUENCE</scope>
    <source>
        <strain evidence="10">AG</strain>
    </source>
</reference>
<evidence type="ECO:0000256" key="6">
    <source>
        <dbReference type="ARBA" id="ARBA00023242"/>
    </source>
</evidence>
<comment type="caution">
    <text evidence="10">The sequence shown here is derived from an EMBL/GenBank/DDBJ whole genome shotgun (WGS) entry which is preliminary data.</text>
</comment>
<dbReference type="RefSeq" id="XP_051448514.1">
    <property type="nucleotide sequence ID" value="XM_051585741.1"/>
</dbReference>
<proteinExistence type="predicted"/>
<feature type="compositionally biased region" description="Basic residues" evidence="7">
    <location>
        <begin position="601"/>
        <end position="611"/>
    </location>
</feature>
<dbReference type="GO" id="GO:0008380">
    <property type="term" value="P:RNA splicing"/>
    <property type="evidence" value="ECO:0007669"/>
    <property type="project" value="UniProtKB-KW"/>
</dbReference>
<dbReference type="AlphaFoldDB" id="A0AAD5EJI3"/>
<feature type="region of interest" description="Disordered" evidence="7">
    <location>
        <begin position="590"/>
        <end position="767"/>
    </location>
</feature>
<evidence type="ECO:0000313" key="11">
    <source>
        <dbReference type="Proteomes" id="UP001206595"/>
    </source>
</evidence>
<evidence type="ECO:0000256" key="4">
    <source>
        <dbReference type="ARBA" id="ARBA00022884"/>
    </source>
</evidence>
<dbReference type="InterPro" id="IPR008669">
    <property type="entry name" value="LSM_interact"/>
</dbReference>
<dbReference type="PANTHER" id="PTHR17204:SF25">
    <property type="entry name" value="RRM DOMAIN-CONTAINING PROTEIN"/>
    <property type="match status" value="1"/>
</dbReference>
<evidence type="ECO:0000256" key="2">
    <source>
        <dbReference type="ARBA" id="ARBA00022664"/>
    </source>
</evidence>
<evidence type="ECO:0000259" key="8">
    <source>
        <dbReference type="Pfam" id="PF05391"/>
    </source>
</evidence>
<dbReference type="Pfam" id="PF05843">
    <property type="entry name" value="Suf"/>
    <property type="match status" value="1"/>
</dbReference>
<evidence type="ECO:0000256" key="3">
    <source>
        <dbReference type="ARBA" id="ARBA00022737"/>
    </source>
</evidence>
<dbReference type="GO" id="GO:0006397">
    <property type="term" value="P:mRNA processing"/>
    <property type="evidence" value="ECO:0007669"/>
    <property type="project" value="UniProtKB-KW"/>
</dbReference>
<gene>
    <name evidence="10" type="ORF">K450DRAFT_221535</name>
</gene>
<keyword evidence="3" id="KW-0677">Repeat</keyword>
<dbReference type="EMBL" id="MU620895">
    <property type="protein sequence ID" value="KAI8583510.1"/>
    <property type="molecule type" value="Genomic_DNA"/>
</dbReference>
<dbReference type="Gene3D" id="1.25.40.10">
    <property type="entry name" value="Tetratricopeptide repeat domain"/>
    <property type="match status" value="2"/>
</dbReference>
<dbReference type="GeneID" id="75911089"/>
<evidence type="ECO:0000259" key="9">
    <source>
        <dbReference type="Pfam" id="PF05843"/>
    </source>
</evidence>
<comment type="subcellular location">
    <subcellularLocation>
        <location evidence="1">Nucleus</location>
    </subcellularLocation>
</comment>
<feature type="compositionally biased region" description="Basic and acidic residues" evidence="7">
    <location>
        <begin position="752"/>
        <end position="761"/>
    </location>
</feature>
<accession>A0AAD5EJI3</accession>
<dbReference type="PANTHER" id="PTHR17204">
    <property type="entry name" value="PRE-MRNA PROCESSING PROTEIN PRP39-RELATED"/>
    <property type="match status" value="1"/>
</dbReference>
<dbReference type="InterPro" id="IPR008847">
    <property type="entry name" value="Suf"/>
</dbReference>
<keyword evidence="11" id="KW-1185">Reference proteome</keyword>
<evidence type="ECO:0000256" key="7">
    <source>
        <dbReference type="SAM" id="MobiDB-lite"/>
    </source>
</evidence>
<feature type="compositionally biased region" description="Polar residues" evidence="7">
    <location>
        <begin position="683"/>
        <end position="695"/>
    </location>
</feature>
<name>A0AAD5EJI3_UMBRA</name>
<feature type="domain" description="Suppressor of forked" evidence="9">
    <location>
        <begin position="50"/>
        <end position="147"/>
    </location>
</feature>
<dbReference type="SMART" id="SM00386">
    <property type="entry name" value="HAT"/>
    <property type="match status" value="5"/>
</dbReference>
<keyword evidence="5" id="KW-0508">mRNA splicing</keyword>
<feature type="compositionally biased region" description="Polar residues" evidence="7">
    <location>
        <begin position="742"/>
        <end position="751"/>
    </location>
</feature>
<dbReference type="Pfam" id="PF05391">
    <property type="entry name" value="Lsm_interact"/>
    <property type="match status" value="1"/>
</dbReference>
<evidence type="ECO:0000313" key="10">
    <source>
        <dbReference type="EMBL" id="KAI8583510.1"/>
    </source>
</evidence>